<dbReference type="PANTHER" id="PTHR30273:SF2">
    <property type="entry name" value="PROTEIN FECR"/>
    <property type="match status" value="1"/>
</dbReference>
<dbReference type="EMBL" id="JACHLN010000003">
    <property type="protein sequence ID" value="MBB4839958.1"/>
    <property type="molecule type" value="Genomic_DNA"/>
</dbReference>
<dbReference type="Pfam" id="PF04773">
    <property type="entry name" value="FecR"/>
    <property type="match status" value="1"/>
</dbReference>
<dbReference type="Proteomes" id="UP000575241">
    <property type="component" value="Unassembled WGS sequence"/>
</dbReference>
<keyword evidence="4" id="KW-1185">Reference proteome</keyword>
<sequence>MHDRETAETIDDAASEWAARIDRGLSGTEQEALDAWLAVDTRRIGALARARALWVHAERAARVESEPRQGLLNRRRLLAGGATALAATLAGVLVVPRLLGDNGELASAIGETRRVTLEDGSAVTLGPGTRLRRSFDTARRLIELVSGEAFFEVAQDARRPFVVIAGQMTMRAIESAFGVRAIEGVPLSVIVSTGKVSIGAGGAARVLEANMRLDASAPGAAARVTRLEPDALQRSLAWREGMLAFEGDTLASVAKQFDRYGAARIVIADPVLAREPITGSFAANDPRGFARAIAASLGARVAIEGDTIRLSRKPAAK</sequence>
<accession>A0A7W7NSH5</accession>
<keyword evidence="1 3" id="KW-0812">Transmembrane</keyword>
<gene>
    <name evidence="3" type="ORF">HNP52_003050</name>
</gene>
<keyword evidence="1" id="KW-1133">Transmembrane helix</keyword>
<dbReference type="InterPro" id="IPR012373">
    <property type="entry name" value="Ferrdict_sens_TM"/>
</dbReference>
<dbReference type="RefSeq" id="WP_184168478.1">
    <property type="nucleotide sequence ID" value="NZ_JACHLN010000003.1"/>
</dbReference>
<proteinExistence type="predicted"/>
<evidence type="ECO:0000313" key="4">
    <source>
        <dbReference type="Proteomes" id="UP000575241"/>
    </source>
</evidence>
<dbReference type="PANTHER" id="PTHR30273">
    <property type="entry name" value="PERIPLASMIC SIGNAL SENSOR AND SIGMA FACTOR ACTIVATOR FECR-RELATED"/>
    <property type="match status" value="1"/>
</dbReference>
<dbReference type="GO" id="GO:0016989">
    <property type="term" value="F:sigma factor antagonist activity"/>
    <property type="evidence" value="ECO:0007669"/>
    <property type="project" value="TreeGrafter"/>
</dbReference>
<keyword evidence="1" id="KW-0472">Membrane</keyword>
<dbReference type="Gene3D" id="2.60.120.1440">
    <property type="match status" value="1"/>
</dbReference>
<evidence type="ECO:0000256" key="1">
    <source>
        <dbReference type="SAM" id="Phobius"/>
    </source>
</evidence>
<dbReference type="AlphaFoldDB" id="A0A7W7NSH5"/>
<evidence type="ECO:0000313" key="3">
    <source>
        <dbReference type="EMBL" id="MBB4839958.1"/>
    </source>
</evidence>
<dbReference type="InterPro" id="IPR006860">
    <property type="entry name" value="FecR"/>
</dbReference>
<comment type="caution">
    <text evidence="3">The sequence shown here is derived from an EMBL/GenBank/DDBJ whole genome shotgun (WGS) entry which is preliminary data.</text>
</comment>
<evidence type="ECO:0000259" key="2">
    <source>
        <dbReference type="Pfam" id="PF04773"/>
    </source>
</evidence>
<reference evidence="3 4" key="1">
    <citation type="submission" date="2020-08" db="EMBL/GenBank/DDBJ databases">
        <title>Functional genomics of gut bacteria from endangered species of beetles.</title>
        <authorList>
            <person name="Carlos-Shanley C."/>
        </authorList>
    </citation>
    <scope>NUCLEOTIDE SEQUENCE [LARGE SCALE GENOMIC DNA]</scope>
    <source>
        <strain evidence="3 4">S00224</strain>
    </source>
</reference>
<feature type="domain" description="FecR protein" evidence="2">
    <location>
        <begin position="107"/>
        <end position="196"/>
    </location>
</feature>
<organism evidence="3 4">
    <name type="scientific">Sphingomonas kyeonggiensis</name>
    <dbReference type="NCBI Taxonomy" id="1268553"/>
    <lineage>
        <taxon>Bacteria</taxon>
        <taxon>Pseudomonadati</taxon>
        <taxon>Pseudomonadota</taxon>
        <taxon>Alphaproteobacteria</taxon>
        <taxon>Sphingomonadales</taxon>
        <taxon>Sphingomonadaceae</taxon>
        <taxon>Sphingomonas</taxon>
    </lineage>
</organism>
<dbReference type="PIRSF" id="PIRSF018266">
    <property type="entry name" value="FecR"/>
    <property type="match status" value="1"/>
</dbReference>
<dbReference type="Gene3D" id="3.55.50.30">
    <property type="match status" value="1"/>
</dbReference>
<protein>
    <submittedName>
        <fullName evidence="3">Transmembrane sensor</fullName>
    </submittedName>
</protein>
<feature type="transmembrane region" description="Helical" evidence="1">
    <location>
        <begin position="77"/>
        <end position="99"/>
    </location>
</feature>
<name>A0A7W7NSH5_9SPHN</name>